<name>A0AAD1KSG1_9ACTN</name>
<proteinExistence type="predicted"/>
<organism evidence="1 2">
    <name type="scientific">Cutibacterium modestum</name>
    <dbReference type="NCBI Taxonomy" id="2559073"/>
    <lineage>
        <taxon>Bacteria</taxon>
        <taxon>Bacillati</taxon>
        <taxon>Actinomycetota</taxon>
        <taxon>Actinomycetes</taxon>
        <taxon>Propionibacteriales</taxon>
        <taxon>Propionibacteriaceae</taxon>
        <taxon>Cutibacterium</taxon>
    </lineage>
</organism>
<dbReference type="EMBL" id="AP024747">
    <property type="protein sequence ID" value="BCY26369.1"/>
    <property type="molecule type" value="Genomic_DNA"/>
</dbReference>
<protein>
    <submittedName>
        <fullName evidence="1">Uncharacterized protein</fullName>
    </submittedName>
</protein>
<evidence type="ECO:0000313" key="2">
    <source>
        <dbReference type="Proteomes" id="UP000825072"/>
    </source>
</evidence>
<evidence type="ECO:0000313" key="1">
    <source>
        <dbReference type="EMBL" id="BCY26369.1"/>
    </source>
</evidence>
<reference evidence="1" key="1">
    <citation type="submission" date="2021-06" db="EMBL/GenBank/DDBJ databases">
        <title>Genome sequence of Cutibacterium modestum strain KB17-24694.</title>
        <authorList>
            <person name="Dekio I."/>
            <person name="Asahina A."/>
            <person name="Nishida M."/>
        </authorList>
    </citation>
    <scope>NUCLEOTIDE SEQUENCE</scope>
    <source>
        <strain evidence="1">KB17-24694</strain>
    </source>
</reference>
<accession>A0AAD1KSG1</accession>
<dbReference type="AlphaFoldDB" id="A0AAD1KSG1"/>
<gene>
    <name evidence="1" type="ORF">KB1_23590</name>
</gene>
<dbReference type="Proteomes" id="UP000825072">
    <property type="component" value="Chromosome 1"/>
</dbReference>
<sequence length="53" mass="5844">MCDFQKGGPSETSPNKRRHQLGALIDGCVASNNQLNTLNTLGQSRERTRNLDT</sequence>